<name>A0ABS8C5X7_9ALTE</name>
<dbReference type="NCBIfam" id="NF006006">
    <property type="entry name" value="PRK08137.1"/>
    <property type="match status" value="1"/>
</dbReference>
<accession>A0ABS8C5X7</accession>
<dbReference type="InterPro" id="IPR036928">
    <property type="entry name" value="AS_sf"/>
</dbReference>
<dbReference type="RefSeq" id="WP_226751755.1">
    <property type="nucleotide sequence ID" value="NZ_JAEINI020000009.1"/>
</dbReference>
<keyword evidence="3" id="KW-1185">Reference proteome</keyword>
<evidence type="ECO:0000313" key="2">
    <source>
        <dbReference type="EMBL" id="MCB5227692.1"/>
    </source>
</evidence>
<organism evidence="2 3">
    <name type="scientific">Alishewanella maricola</name>
    <dbReference type="NCBI Taxonomy" id="2795740"/>
    <lineage>
        <taxon>Bacteria</taxon>
        <taxon>Pseudomonadati</taxon>
        <taxon>Pseudomonadota</taxon>
        <taxon>Gammaproteobacteria</taxon>
        <taxon>Alteromonadales</taxon>
        <taxon>Alteromonadaceae</taxon>
        <taxon>Alishewanella</taxon>
    </lineage>
</organism>
<dbReference type="Proteomes" id="UP000633814">
    <property type="component" value="Unassembled WGS sequence"/>
</dbReference>
<dbReference type="InterPro" id="IPR023631">
    <property type="entry name" value="Amidase_dom"/>
</dbReference>
<evidence type="ECO:0000313" key="3">
    <source>
        <dbReference type="Proteomes" id="UP000633814"/>
    </source>
</evidence>
<dbReference type="GO" id="GO:0004040">
    <property type="term" value="F:amidase activity"/>
    <property type="evidence" value="ECO:0007669"/>
    <property type="project" value="UniProtKB-EC"/>
</dbReference>
<sequence>MRILCLSLSMVLLGCQPAVKEQPVTLSSPAWTDARAAQQGLAAGTFTSEQLVQHYLEQIAAHNLQGHELRAIVDVNVEALAQAKLLDEERAQGKMRSPLHGLPVVLKANIATADQLPTTAGALALKNHLTAKDAELVKQLRAAGAVILAKSNLSEWANFRGEDSSSGWSALGGQTRNPHVLTHTPCGSSSGSGVAVAADLSLLAVGTETDGSIMCPSSINGIVGIKPTRGAVSGEGIIPIAAAQDIAGPMARKVYDAALLLEAMLTTEARQKLPASLTAAALQPATSGKVLLVRAYDSRNPALPAILDKTAAVLTAAGIEVVTTDQWQLPGELYQAELAVLVYEFARDLQQWLTDYDVPAAVNTVQKIVDFNNAQGETALAFYGQEYLEQAAATDLTAQAEAYQQALTRSRELAEAALNTYLNDGYSAIIMPSYGPAWPIDHVNGDSFNFGTSTAAAVAGYPSITLPGGYDGVLPLGLSVVGLPWSEPELLRVAALLEQQLSAYRRPGFVASLPSNAEPAVKSE</sequence>
<comment type="caution">
    <text evidence="2">The sequence shown here is derived from an EMBL/GenBank/DDBJ whole genome shotgun (WGS) entry which is preliminary data.</text>
</comment>
<gene>
    <name evidence="2" type="ORF">JAO78_012805</name>
</gene>
<dbReference type="Gene3D" id="3.90.1300.10">
    <property type="entry name" value="Amidase signature (AS) domain"/>
    <property type="match status" value="1"/>
</dbReference>
<feature type="domain" description="Amidase" evidence="1">
    <location>
        <begin position="51"/>
        <end position="491"/>
    </location>
</feature>
<dbReference type="SUPFAM" id="SSF75304">
    <property type="entry name" value="Amidase signature (AS) enzymes"/>
    <property type="match status" value="1"/>
</dbReference>
<reference evidence="2 3" key="1">
    <citation type="submission" date="2021-10" db="EMBL/GenBank/DDBJ databases">
        <title>Alishewanella koreense sp. nov. isolated from seawater of southwestern coast in South Korea and the proposal for the reclassification of Rheinheimera perlucida and Rheinheimera tuosuensis as Arsukibacterium perlucida and Arsukibacterium tuosuensis.</title>
        <authorList>
            <person name="Kim K.H."/>
            <person name="Ruan W."/>
            <person name="Kim K.R."/>
            <person name="Baek J.H."/>
            <person name="Jeon C.O."/>
        </authorList>
    </citation>
    <scope>NUCLEOTIDE SEQUENCE [LARGE SCALE GENOMIC DNA]</scope>
    <source>
        <strain evidence="2 3">16-MA</strain>
    </source>
</reference>
<evidence type="ECO:0000259" key="1">
    <source>
        <dbReference type="Pfam" id="PF01425"/>
    </source>
</evidence>
<dbReference type="PROSITE" id="PS51257">
    <property type="entry name" value="PROKAR_LIPOPROTEIN"/>
    <property type="match status" value="1"/>
</dbReference>
<proteinExistence type="predicted"/>
<dbReference type="PANTHER" id="PTHR42678">
    <property type="entry name" value="AMIDASE"/>
    <property type="match status" value="1"/>
</dbReference>
<dbReference type="Pfam" id="PF01425">
    <property type="entry name" value="Amidase"/>
    <property type="match status" value="1"/>
</dbReference>
<keyword evidence="2" id="KW-0378">Hydrolase</keyword>
<protein>
    <submittedName>
        <fullName evidence="2">Amidase</fullName>
        <ecNumber evidence="2">3.5.1.4</ecNumber>
    </submittedName>
</protein>
<dbReference type="EMBL" id="JAEINI020000009">
    <property type="protein sequence ID" value="MCB5227692.1"/>
    <property type="molecule type" value="Genomic_DNA"/>
</dbReference>
<dbReference type="PANTHER" id="PTHR42678:SF34">
    <property type="entry name" value="OS04G0183300 PROTEIN"/>
    <property type="match status" value="1"/>
</dbReference>
<dbReference type="EC" id="3.5.1.4" evidence="2"/>